<keyword evidence="5" id="KW-1185">Reference proteome</keyword>
<proteinExistence type="inferred from homology"/>
<evidence type="ECO:0000256" key="1">
    <source>
        <dbReference type="ARBA" id="ARBA00008007"/>
    </source>
</evidence>
<dbReference type="EMBL" id="CP013015">
    <property type="protein sequence ID" value="AMM41945.1"/>
    <property type="molecule type" value="Genomic_DNA"/>
</dbReference>
<dbReference type="Proteomes" id="UP000070560">
    <property type="component" value="Chromosome"/>
</dbReference>
<dbReference type="InterPro" id="IPR000836">
    <property type="entry name" value="PRTase_dom"/>
</dbReference>
<sequence length="244" mass="27378">MWKGKLYFKKIRDIFFPLVCAGCGKQINTNSLFCVECQESIQVITLPFCQICGRPFPLKYTSTHVCGGCLKNPPFFKAARSVFIYTEPIKRSIIQFKFKGNTALANDLAKMLLFHLQDFLGQIKPETVIPVPLHLKRLRERGYNQCVLLAQIIAKYLKIPCEKMVLKKVKPTLPQVGLSQAQRHKNVKGSFAVIHPQLVKGKRILLIDDVFTTGSTVNECAKVLHKAGASGVWVATLSRTTDVS</sequence>
<dbReference type="Pfam" id="PF00156">
    <property type="entry name" value="Pribosyltran"/>
    <property type="match status" value="1"/>
</dbReference>
<protein>
    <submittedName>
        <fullName evidence="4">Competence protein ComF</fullName>
    </submittedName>
</protein>
<dbReference type="PANTHER" id="PTHR47505:SF1">
    <property type="entry name" value="DNA UTILIZATION PROTEIN YHGH"/>
    <property type="match status" value="1"/>
</dbReference>
<dbReference type="InterPro" id="IPR051910">
    <property type="entry name" value="ComF/GntX_DNA_util-trans"/>
</dbReference>
<comment type="similarity">
    <text evidence="1">Belongs to the ComF/GntX family.</text>
</comment>
<feature type="domain" description="Double zinc ribbon" evidence="3">
    <location>
        <begin position="13"/>
        <end position="70"/>
    </location>
</feature>
<reference evidence="4 5" key="1">
    <citation type="submission" date="2015-10" db="EMBL/GenBank/DDBJ databases">
        <title>Candidatus Desulfofervidus auxilii, a hydrogenotrophic sulfate-reducing bacterium involved in the thermophilic anaerobic oxidation of methane.</title>
        <authorList>
            <person name="Krukenberg V."/>
            <person name="Richter M."/>
            <person name="Wegener G."/>
        </authorList>
    </citation>
    <scope>NUCLEOTIDE SEQUENCE [LARGE SCALE GENOMIC DNA]</scope>
    <source>
        <strain evidence="4 5">HS1</strain>
    </source>
</reference>
<gene>
    <name evidence="4" type="ORF">HS1_002159</name>
</gene>
<dbReference type="PANTHER" id="PTHR47505">
    <property type="entry name" value="DNA UTILIZATION PROTEIN YHGH"/>
    <property type="match status" value="1"/>
</dbReference>
<accession>A0A7U4QM83</accession>
<feature type="domain" description="Phosphoribosyltransferase" evidence="2">
    <location>
        <begin position="145"/>
        <end position="237"/>
    </location>
</feature>
<dbReference type="InterPro" id="IPR029057">
    <property type="entry name" value="PRTase-like"/>
</dbReference>
<dbReference type="RefSeq" id="WP_066065257.1">
    <property type="nucleotide sequence ID" value="NZ_CP013015.1"/>
</dbReference>
<name>A0A7U4QM83_DESA2</name>
<evidence type="ECO:0000259" key="2">
    <source>
        <dbReference type="Pfam" id="PF00156"/>
    </source>
</evidence>
<dbReference type="Pfam" id="PF18912">
    <property type="entry name" value="DZR_2"/>
    <property type="match status" value="1"/>
</dbReference>
<organism evidence="4 5">
    <name type="scientific">Desulfofervidus auxilii</name>
    <dbReference type="NCBI Taxonomy" id="1621989"/>
    <lineage>
        <taxon>Bacteria</taxon>
        <taxon>Pseudomonadati</taxon>
        <taxon>Thermodesulfobacteriota</taxon>
        <taxon>Candidatus Desulfofervidia</taxon>
        <taxon>Candidatus Desulfofervidales</taxon>
        <taxon>Candidatus Desulfofervidaceae</taxon>
        <taxon>Candidatus Desulfofervidus</taxon>
    </lineage>
</organism>
<dbReference type="AlphaFoldDB" id="A0A7U4QM83"/>
<dbReference type="KEGG" id="daw:HS1_002159"/>
<evidence type="ECO:0000313" key="5">
    <source>
        <dbReference type="Proteomes" id="UP000070560"/>
    </source>
</evidence>
<dbReference type="OrthoDB" id="9779910at2"/>
<dbReference type="InterPro" id="IPR044005">
    <property type="entry name" value="DZR_2"/>
</dbReference>
<dbReference type="CDD" id="cd06223">
    <property type="entry name" value="PRTases_typeI"/>
    <property type="match status" value="1"/>
</dbReference>
<evidence type="ECO:0000259" key="3">
    <source>
        <dbReference type="Pfam" id="PF18912"/>
    </source>
</evidence>
<dbReference type="SUPFAM" id="SSF53271">
    <property type="entry name" value="PRTase-like"/>
    <property type="match status" value="1"/>
</dbReference>
<dbReference type="Gene3D" id="3.40.50.2020">
    <property type="match status" value="1"/>
</dbReference>
<evidence type="ECO:0000313" key="4">
    <source>
        <dbReference type="EMBL" id="AMM41945.1"/>
    </source>
</evidence>